<dbReference type="PRINTS" id="PR00111">
    <property type="entry name" value="ABHYDROLASE"/>
</dbReference>
<protein>
    <submittedName>
        <fullName evidence="2">Haloacetate dehalogenase</fullName>
    </submittedName>
</protein>
<dbReference type="OrthoDB" id="9804723at2"/>
<organism evidence="2 3">
    <name type="scientific">Roseovarius pacificus</name>
    <dbReference type="NCBI Taxonomy" id="337701"/>
    <lineage>
        <taxon>Bacteria</taxon>
        <taxon>Pseudomonadati</taxon>
        <taxon>Pseudomonadota</taxon>
        <taxon>Alphaproteobacteria</taxon>
        <taxon>Rhodobacterales</taxon>
        <taxon>Roseobacteraceae</taxon>
        <taxon>Roseovarius</taxon>
    </lineage>
</organism>
<dbReference type="InterPro" id="IPR000073">
    <property type="entry name" value="AB_hydrolase_1"/>
</dbReference>
<dbReference type="InterPro" id="IPR029058">
    <property type="entry name" value="AB_hydrolase_fold"/>
</dbReference>
<evidence type="ECO:0000259" key="1">
    <source>
        <dbReference type="Pfam" id="PF00561"/>
    </source>
</evidence>
<gene>
    <name evidence="2" type="ORF">SAMN05444398_101177</name>
</gene>
<dbReference type="SUPFAM" id="SSF53474">
    <property type="entry name" value="alpha/beta-Hydrolases"/>
    <property type="match status" value="1"/>
</dbReference>
<sequence>MTIPGFTDQTARPNGVRIAYSTGGDGPPLVLLHGFPQTRAMWAQIAPGLAETHTVICPDLRGYGDSGKPRDVAACSFRHMAQDVLALMQRLGHDRFAVAGHDRGGRVTHRLALDAPQAVTRLAVMDIVPTHTLLAQLRIDVARAYYHWFFLAQPEPFPETLIGHDPDGYFESCLLGWGKSDLSQFGPDQLAAYRTAWRDPDTIRGMCNDYRAALDHDFKDDAADLTQRIACPALVLYGADGAMAAQYDVADTWAPKCLDMQALAIPGGHFFPDTAPQDTLTALREFFA</sequence>
<dbReference type="EMBL" id="FRBR01000001">
    <property type="protein sequence ID" value="SHK98039.1"/>
    <property type="molecule type" value="Genomic_DNA"/>
</dbReference>
<dbReference type="Pfam" id="PF00561">
    <property type="entry name" value="Abhydrolase_1"/>
    <property type="match status" value="1"/>
</dbReference>
<dbReference type="Gene3D" id="3.40.50.1820">
    <property type="entry name" value="alpha/beta hydrolase"/>
    <property type="match status" value="1"/>
</dbReference>
<dbReference type="RefSeq" id="WP_073031662.1">
    <property type="nucleotide sequence ID" value="NZ_BMLR01000001.1"/>
</dbReference>
<proteinExistence type="predicted"/>
<evidence type="ECO:0000313" key="3">
    <source>
        <dbReference type="Proteomes" id="UP000183974"/>
    </source>
</evidence>
<accession>A0A1M6WWU6</accession>
<reference evidence="2 3" key="1">
    <citation type="submission" date="2016-11" db="EMBL/GenBank/DDBJ databases">
        <authorList>
            <person name="Jaros S."/>
            <person name="Januszkiewicz K."/>
            <person name="Wedrychowicz H."/>
        </authorList>
    </citation>
    <scope>NUCLEOTIDE SEQUENCE [LARGE SCALE GENOMIC DNA]</scope>
    <source>
        <strain evidence="2 3">DSM 29589</strain>
    </source>
</reference>
<dbReference type="PANTHER" id="PTHR43329">
    <property type="entry name" value="EPOXIDE HYDROLASE"/>
    <property type="match status" value="1"/>
</dbReference>
<dbReference type="AlphaFoldDB" id="A0A1M6WWU6"/>
<keyword evidence="3" id="KW-1185">Reference proteome</keyword>
<feature type="domain" description="AB hydrolase-1" evidence="1">
    <location>
        <begin position="27"/>
        <end position="274"/>
    </location>
</feature>
<dbReference type="STRING" id="337701.SAMN05444398_101177"/>
<evidence type="ECO:0000313" key="2">
    <source>
        <dbReference type="EMBL" id="SHK98039.1"/>
    </source>
</evidence>
<name>A0A1M6WWU6_9RHOB</name>
<dbReference type="Proteomes" id="UP000183974">
    <property type="component" value="Unassembled WGS sequence"/>
</dbReference>